<evidence type="ECO:0000313" key="6">
    <source>
        <dbReference type="EMBL" id="RFA12010.1"/>
    </source>
</evidence>
<evidence type="ECO:0000313" key="7">
    <source>
        <dbReference type="Proteomes" id="UP000256709"/>
    </source>
</evidence>
<accession>A0A3E0VR27</accession>
<gene>
    <name evidence="6" type="ORF">B7R21_11810</name>
</gene>
<dbReference type="PANTHER" id="PTHR45566:SF1">
    <property type="entry name" value="HTH-TYPE TRANSCRIPTIONAL REGULATOR YHJB-RELATED"/>
    <property type="match status" value="1"/>
</dbReference>
<dbReference type="InterPro" id="IPR013249">
    <property type="entry name" value="RNA_pol_sigma70_r4_t2"/>
</dbReference>
<feature type="domain" description="RNA polymerase sigma factor 70 region 4 type 2" evidence="5">
    <location>
        <begin position="149"/>
        <end position="193"/>
    </location>
</feature>
<reference evidence="6 7" key="1">
    <citation type="submission" date="2017-04" db="EMBL/GenBank/DDBJ databases">
        <title>Comparative genome analysis of Subtercola boreus.</title>
        <authorList>
            <person name="Cho Y.-J."/>
            <person name="Cho A."/>
            <person name="Kim O.-S."/>
            <person name="Lee J.-I."/>
        </authorList>
    </citation>
    <scope>NUCLEOTIDE SEQUENCE [LARGE SCALE GENOMIC DNA]</scope>
    <source>
        <strain evidence="6 7">P27444</strain>
    </source>
</reference>
<comment type="caution">
    <text evidence="6">The sequence shown here is derived from an EMBL/GenBank/DDBJ whole genome shotgun (WGS) entry which is preliminary data.</text>
</comment>
<proteinExistence type="inferred from homology"/>
<keyword evidence="2" id="KW-0805">Transcription regulation</keyword>
<dbReference type="PANTHER" id="PTHR45566">
    <property type="entry name" value="HTH-TYPE TRANSCRIPTIONAL REGULATOR YHJB-RELATED"/>
    <property type="match status" value="1"/>
</dbReference>
<dbReference type="InterPro" id="IPR011991">
    <property type="entry name" value="ArsR-like_HTH"/>
</dbReference>
<sequence length="254" mass="27020">MRSRRSMVIMDDRAVLVEGIATVLQFTHPELQLSTGSEGLGHLVSASRPARASDGAPVIVAGGSALATLPESRALQGLIGAGAAIVAILGCSNQASAYTLRAVGVSAFVCESEGINELLRAIEKVLECSTHLSPDAEVIFSKPARRAPRLSPRERQIVLLYLSENDWSVDDVARMLQISAQTVRSHLARLRSHFTAAGFTVRNRLELRQALVEIGVLEAGTPVAPYALPAAQSAPRGLSRFRYADDTAPTTKAG</sequence>
<dbReference type="AlphaFoldDB" id="A0A3E0VR27"/>
<dbReference type="OrthoDB" id="5125256at2"/>
<keyword evidence="4" id="KW-0804">Transcription</keyword>
<organism evidence="6 7">
    <name type="scientific">Subtercola boreus</name>
    <dbReference type="NCBI Taxonomy" id="120213"/>
    <lineage>
        <taxon>Bacteria</taxon>
        <taxon>Bacillati</taxon>
        <taxon>Actinomycetota</taxon>
        <taxon>Actinomycetes</taxon>
        <taxon>Micrococcales</taxon>
        <taxon>Microbacteriaceae</taxon>
        <taxon>Subtercola</taxon>
    </lineage>
</organism>
<evidence type="ECO:0000256" key="4">
    <source>
        <dbReference type="ARBA" id="ARBA00023163"/>
    </source>
</evidence>
<keyword evidence="3" id="KW-0731">Sigma factor</keyword>
<dbReference type="GO" id="GO:0003677">
    <property type="term" value="F:DNA binding"/>
    <property type="evidence" value="ECO:0007669"/>
    <property type="project" value="InterPro"/>
</dbReference>
<comment type="similarity">
    <text evidence="1">Belongs to the sigma-70 factor family. ECF subfamily.</text>
</comment>
<dbReference type="Gene3D" id="3.40.50.2300">
    <property type="match status" value="1"/>
</dbReference>
<protein>
    <recommendedName>
        <fullName evidence="5">RNA polymerase sigma factor 70 region 4 type 2 domain-containing protein</fullName>
    </recommendedName>
</protein>
<name>A0A3E0VR27_9MICO</name>
<dbReference type="InterPro" id="IPR051015">
    <property type="entry name" value="EvgA-like"/>
</dbReference>
<evidence type="ECO:0000256" key="3">
    <source>
        <dbReference type="ARBA" id="ARBA00023082"/>
    </source>
</evidence>
<dbReference type="GO" id="GO:0016987">
    <property type="term" value="F:sigma factor activity"/>
    <property type="evidence" value="ECO:0007669"/>
    <property type="project" value="UniProtKB-KW"/>
</dbReference>
<dbReference type="CDD" id="cd00090">
    <property type="entry name" value="HTH_ARSR"/>
    <property type="match status" value="1"/>
</dbReference>
<dbReference type="RefSeq" id="WP_116283449.1">
    <property type="nucleotide sequence ID" value="NZ_NBXA01000022.1"/>
</dbReference>
<dbReference type="GO" id="GO:0006352">
    <property type="term" value="P:DNA-templated transcription initiation"/>
    <property type="evidence" value="ECO:0007669"/>
    <property type="project" value="InterPro"/>
</dbReference>
<dbReference type="Pfam" id="PF08281">
    <property type="entry name" value="Sigma70_r4_2"/>
    <property type="match status" value="1"/>
</dbReference>
<dbReference type="EMBL" id="NBXA01000022">
    <property type="protein sequence ID" value="RFA12010.1"/>
    <property type="molecule type" value="Genomic_DNA"/>
</dbReference>
<evidence type="ECO:0000259" key="5">
    <source>
        <dbReference type="Pfam" id="PF08281"/>
    </source>
</evidence>
<dbReference type="Proteomes" id="UP000256709">
    <property type="component" value="Unassembled WGS sequence"/>
</dbReference>
<dbReference type="InterPro" id="IPR016032">
    <property type="entry name" value="Sig_transdc_resp-reg_C-effctor"/>
</dbReference>
<evidence type="ECO:0000256" key="2">
    <source>
        <dbReference type="ARBA" id="ARBA00023015"/>
    </source>
</evidence>
<dbReference type="SUPFAM" id="SSF46894">
    <property type="entry name" value="C-terminal effector domain of the bipartite response regulators"/>
    <property type="match status" value="1"/>
</dbReference>
<evidence type="ECO:0000256" key="1">
    <source>
        <dbReference type="ARBA" id="ARBA00010641"/>
    </source>
</evidence>